<dbReference type="InterPro" id="IPR009057">
    <property type="entry name" value="Homeodomain-like_sf"/>
</dbReference>
<comment type="subcellular location">
    <subcellularLocation>
        <location evidence="1">Nucleus</location>
    </subcellularLocation>
</comment>
<keyword evidence="3" id="KW-1185">Reference proteome</keyword>
<evidence type="ECO:0008006" key="4">
    <source>
        <dbReference type="Google" id="ProtNLM"/>
    </source>
</evidence>
<dbReference type="AlphaFoldDB" id="A0A834IJT8"/>
<dbReference type="OrthoDB" id="6766699at2759"/>
<dbReference type="EMBL" id="JAACXV010000183">
    <property type="protein sequence ID" value="KAF7282242.1"/>
    <property type="molecule type" value="Genomic_DNA"/>
</dbReference>
<organism evidence="2 3">
    <name type="scientific">Rhynchophorus ferrugineus</name>
    <name type="common">Red palm weevil</name>
    <name type="synonym">Curculio ferrugineus</name>
    <dbReference type="NCBI Taxonomy" id="354439"/>
    <lineage>
        <taxon>Eukaryota</taxon>
        <taxon>Metazoa</taxon>
        <taxon>Ecdysozoa</taxon>
        <taxon>Arthropoda</taxon>
        <taxon>Hexapoda</taxon>
        <taxon>Insecta</taxon>
        <taxon>Pterygota</taxon>
        <taxon>Neoptera</taxon>
        <taxon>Endopterygota</taxon>
        <taxon>Coleoptera</taxon>
        <taxon>Polyphaga</taxon>
        <taxon>Cucujiformia</taxon>
        <taxon>Curculionidae</taxon>
        <taxon>Dryophthorinae</taxon>
        <taxon>Rhynchophorus</taxon>
    </lineage>
</organism>
<dbReference type="Proteomes" id="UP000625711">
    <property type="component" value="Unassembled WGS sequence"/>
</dbReference>
<evidence type="ECO:0000313" key="3">
    <source>
        <dbReference type="Proteomes" id="UP000625711"/>
    </source>
</evidence>
<name>A0A834IJT8_RHYFE</name>
<gene>
    <name evidence="2" type="ORF">GWI33_003040</name>
</gene>
<dbReference type="Gene3D" id="1.10.10.60">
    <property type="entry name" value="Homeodomain-like"/>
    <property type="match status" value="1"/>
</dbReference>
<protein>
    <recommendedName>
        <fullName evidence="4">HTH psq-type domain-containing protein</fullName>
    </recommendedName>
</protein>
<sequence length="110" mass="12545">MPQTQLSSEPKSKRKSWASSNMIESVKAVKERKMGLKKAVKFYCVPKTTLKRFMHSGLPPEEVVNTSIGRRPVLPSYLEKRLVSYLLIMESNFTGQNARLEIISFITPQT</sequence>
<evidence type="ECO:0000256" key="1">
    <source>
        <dbReference type="ARBA" id="ARBA00004123"/>
    </source>
</evidence>
<accession>A0A834IJT8</accession>
<reference evidence="2" key="1">
    <citation type="submission" date="2020-08" db="EMBL/GenBank/DDBJ databases">
        <title>Genome sequencing and assembly of the red palm weevil Rhynchophorus ferrugineus.</title>
        <authorList>
            <person name="Dias G.B."/>
            <person name="Bergman C.M."/>
            <person name="Manee M."/>
        </authorList>
    </citation>
    <scope>NUCLEOTIDE SEQUENCE</scope>
    <source>
        <strain evidence="2">AA-2017</strain>
        <tissue evidence="2">Whole larva</tissue>
    </source>
</reference>
<comment type="caution">
    <text evidence="2">The sequence shown here is derived from an EMBL/GenBank/DDBJ whole genome shotgun (WGS) entry which is preliminary data.</text>
</comment>
<evidence type="ECO:0000313" key="2">
    <source>
        <dbReference type="EMBL" id="KAF7282242.1"/>
    </source>
</evidence>
<dbReference type="SUPFAM" id="SSF46689">
    <property type="entry name" value="Homeodomain-like"/>
    <property type="match status" value="1"/>
</dbReference>
<dbReference type="GO" id="GO:0005634">
    <property type="term" value="C:nucleus"/>
    <property type="evidence" value="ECO:0007669"/>
    <property type="project" value="UniProtKB-SubCell"/>
</dbReference>
<proteinExistence type="predicted"/>